<dbReference type="STRING" id="1168221.R7YPS7"/>
<dbReference type="PANTHER" id="PTHR38791">
    <property type="entry name" value="ZN(II)2CYS6 TRANSCRIPTION FACTOR (EUROFUNG)-RELATED-RELATED"/>
    <property type="match status" value="1"/>
</dbReference>
<reference evidence="2" key="1">
    <citation type="submission" date="2012-06" db="EMBL/GenBank/DDBJ databases">
        <title>The genome sequence of Coniosporium apollinis CBS 100218.</title>
        <authorList>
            <consortium name="The Broad Institute Genome Sequencing Platform"/>
            <person name="Cuomo C."/>
            <person name="Gorbushina A."/>
            <person name="Noack S."/>
            <person name="Walker B."/>
            <person name="Young S.K."/>
            <person name="Zeng Q."/>
            <person name="Gargeya S."/>
            <person name="Fitzgerald M."/>
            <person name="Haas B."/>
            <person name="Abouelleil A."/>
            <person name="Alvarado L."/>
            <person name="Arachchi H.M."/>
            <person name="Berlin A.M."/>
            <person name="Chapman S.B."/>
            <person name="Goldberg J."/>
            <person name="Griggs A."/>
            <person name="Gujja S."/>
            <person name="Hansen M."/>
            <person name="Howarth C."/>
            <person name="Imamovic A."/>
            <person name="Larimer J."/>
            <person name="McCowan C."/>
            <person name="Montmayeur A."/>
            <person name="Murphy C."/>
            <person name="Neiman D."/>
            <person name="Pearson M."/>
            <person name="Priest M."/>
            <person name="Roberts A."/>
            <person name="Saif S."/>
            <person name="Shea T."/>
            <person name="Sisk P."/>
            <person name="Sykes S."/>
            <person name="Wortman J."/>
            <person name="Nusbaum C."/>
            <person name="Birren B."/>
        </authorList>
    </citation>
    <scope>NUCLEOTIDE SEQUENCE [LARGE SCALE GENOMIC DNA]</scope>
    <source>
        <strain evidence="2">CBS 100218</strain>
    </source>
</reference>
<dbReference type="PANTHER" id="PTHR38791:SF13">
    <property type="entry name" value="ZN(2)-C6 FUNGAL-TYPE DOMAIN-CONTAINING PROTEIN"/>
    <property type="match status" value="1"/>
</dbReference>
<evidence type="ECO:0008006" key="3">
    <source>
        <dbReference type="Google" id="ProtNLM"/>
    </source>
</evidence>
<dbReference type="RefSeq" id="XP_007779170.1">
    <property type="nucleotide sequence ID" value="XM_007780980.1"/>
</dbReference>
<keyword evidence="2" id="KW-1185">Reference proteome</keyword>
<name>R7YPS7_CONA1</name>
<dbReference type="eggNOG" id="ENOG502SNKW">
    <property type="taxonomic scope" value="Eukaryota"/>
</dbReference>
<evidence type="ECO:0000313" key="2">
    <source>
        <dbReference type="Proteomes" id="UP000016924"/>
    </source>
</evidence>
<dbReference type="HOGENOM" id="CLU_013866_5_1_1"/>
<dbReference type="OMA" id="TIMSTDD"/>
<protein>
    <recommendedName>
        <fullName evidence="3">Transcription factor domain-containing protein</fullName>
    </recommendedName>
</protein>
<dbReference type="OrthoDB" id="4491390at2759"/>
<proteinExistence type="predicted"/>
<gene>
    <name evidence="1" type="ORF">W97_03081</name>
</gene>
<dbReference type="InterPro" id="IPR021858">
    <property type="entry name" value="Fun_TF"/>
</dbReference>
<dbReference type="AlphaFoldDB" id="R7YPS7"/>
<dbReference type="Proteomes" id="UP000016924">
    <property type="component" value="Unassembled WGS sequence"/>
</dbReference>
<dbReference type="EMBL" id="JH767565">
    <property type="protein sequence ID" value="EON63853.1"/>
    <property type="molecule type" value="Genomic_DNA"/>
</dbReference>
<dbReference type="InterPro" id="IPR053175">
    <property type="entry name" value="DHMBA_Reg_Transcription_Factor"/>
</dbReference>
<sequence length="510" mass="56212">MFGGTVLETELPETAFGYFLKDTVGIVIDEDIDYLPSLSPPKHSSRSSTVGSDDWTQNVVSTLTTDSDTLPSELALTQAYAWALGSGISPCITPSTEAQATAFFFRNFVLLPQEAESMRGFLELILPLYNTASHSSPLHSITHCVALSVLGNYPGRQHMVQEATVKYGEALQKVREAVKNPDLAKTDETLLSVLMFSLYEAMTSTNDSIAAWANHVDGAVALAKLRGVDEYQHPTSVGLFRAVRTMMLTSCVQQSKPVDDFPGPEGWMSVGASDENAANRLTVLSLQLPEIRARSKALVNRHRNTTAMLEALALLNDASRVDGDLEQWARTLPDAWGYKTVSWKHDMPDDLANAPQYPGPKHVYEDTFIANIMNDYRVSRIFCQSVILSCTAWLSPPGEDLSTESQCLIARHTIQQMVDDICASVPFHMDYSLQSKARSMGQDEGAAEALGGYFLVWPIFVAVNTESVPRQQREWLQGRLSHIGHTFGLNQAQVLLLARRHVLTCGPVFP</sequence>
<dbReference type="Pfam" id="PF11951">
    <property type="entry name" value="Fungal_trans_2"/>
    <property type="match status" value="1"/>
</dbReference>
<organism evidence="1 2">
    <name type="scientific">Coniosporium apollinis (strain CBS 100218)</name>
    <name type="common">Rock-inhabiting black yeast</name>
    <dbReference type="NCBI Taxonomy" id="1168221"/>
    <lineage>
        <taxon>Eukaryota</taxon>
        <taxon>Fungi</taxon>
        <taxon>Dikarya</taxon>
        <taxon>Ascomycota</taxon>
        <taxon>Pezizomycotina</taxon>
        <taxon>Dothideomycetes</taxon>
        <taxon>Dothideomycetes incertae sedis</taxon>
        <taxon>Coniosporium</taxon>
    </lineage>
</organism>
<evidence type="ECO:0000313" key="1">
    <source>
        <dbReference type="EMBL" id="EON63853.1"/>
    </source>
</evidence>
<accession>R7YPS7</accession>
<dbReference type="GeneID" id="19900392"/>